<dbReference type="GO" id="GO:0030488">
    <property type="term" value="P:tRNA methylation"/>
    <property type="evidence" value="ECO:0007669"/>
    <property type="project" value="TreeGrafter"/>
</dbReference>
<dbReference type="Pfam" id="PF25133">
    <property type="entry name" value="TYW2_N_2"/>
    <property type="match status" value="1"/>
</dbReference>
<dbReference type="AlphaFoldDB" id="A0A8C5PI01"/>
<dbReference type="SUPFAM" id="SSF53335">
    <property type="entry name" value="S-adenosyl-L-methionine-dependent methyltransferases"/>
    <property type="match status" value="1"/>
</dbReference>
<gene>
    <name evidence="11" type="primary">TRMT12</name>
</gene>
<organism evidence="11 12">
    <name type="scientific">Leptobrachium leishanense</name>
    <name type="common">Leishan spiny toad</name>
    <dbReference type="NCBI Taxonomy" id="445787"/>
    <lineage>
        <taxon>Eukaryota</taxon>
        <taxon>Metazoa</taxon>
        <taxon>Chordata</taxon>
        <taxon>Craniata</taxon>
        <taxon>Vertebrata</taxon>
        <taxon>Euteleostomi</taxon>
        <taxon>Amphibia</taxon>
        <taxon>Batrachia</taxon>
        <taxon>Anura</taxon>
        <taxon>Pelobatoidea</taxon>
        <taxon>Megophryidae</taxon>
        <taxon>Leptobrachium</taxon>
    </lineage>
</organism>
<evidence type="ECO:0000256" key="8">
    <source>
        <dbReference type="ARBA" id="ARBA00037786"/>
    </source>
</evidence>
<dbReference type="Pfam" id="PF25132">
    <property type="entry name" value="TYW2_N"/>
    <property type="match status" value="1"/>
</dbReference>
<dbReference type="PANTHER" id="PTHR23245">
    <property type="entry name" value="TRNA METHYLTRANSFERASE"/>
    <property type="match status" value="1"/>
</dbReference>
<keyword evidence="6" id="KW-0819">tRNA processing</keyword>
<accession>A0A8C5PI01</accession>
<name>A0A8C5PI01_9ANUR</name>
<dbReference type="GO" id="GO:0008175">
    <property type="term" value="F:tRNA methyltransferase activity"/>
    <property type="evidence" value="ECO:0007669"/>
    <property type="project" value="TreeGrafter"/>
</dbReference>
<dbReference type="GeneTree" id="ENSGT00940000153304"/>
<reference evidence="11" key="1">
    <citation type="submission" date="2025-08" db="UniProtKB">
        <authorList>
            <consortium name="Ensembl"/>
        </authorList>
    </citation>
    <scope>IDENTIFICATION</scope>
</reference>
<evidence type="ECO:0000313" key="12">
    <source>
        <dbReference type="Proteomes" id="UP000694569"/>
    </source>
</evidence>
<comment type="pathway">
    <text evidence="1">tRNA modification; wybutosine-tRNA(Phe) biosynthesis.</text>
</comment>
<dbReference type="InterPro" id="IPR056745">
    <property type="entry name" value="TYW2_N"/>
</dbReference>
<evidence type="ECO:0000259" key="10">
    <source>
        <dbReference type="PROSITE" id="PS51684"/>
    </source>
</evidence>
<keyword evidence="12" id="KW-1185">Reference proteome</keyword>
<dbReference type="InterPro" id="IPR030382">
    <property type="entry name" value="MeTrfase_TRM5/TYW2"/>
</dbReference>
<feature type="domain" description="SAM-dependent methyltransferase TRM5/TYW2-type" evidence="10">
    <location>
        <begin position="126"/>
        <end position="408"/>
    </location>
</feature>
<dbReference type="EC" id="2.5.1.114" evidence="2"/>
<comment type="function">
    <text evidence="8">S-adenosyl-L-methionine-dependent transferase that acts as a component of the wybutosine biosynthesis pathway. Wybutosine is a hyper modified guanosine with a tricyclic base found at the 3'-position adjacent to the anticodon of eukaryotic phenylalanine tRNA. Catalyzes the transfer of the alpha-amino-alpha-carboxypropyl (acp) group from S-adenosyl-L-methionine to the C-7 position of 4-demethylwyosine (imG-14) to produce wybutosine-86.</text>
</comment>
<dbReference type="Ensembl" id="ENSLLET00000023986.1">
    <property type="protein sequence ID" value="ENSLLEP00000023111.1"/>
    <property type="gene ID" value="ENSLLEG00000014673.1"/>
</dbReference>
<proteinExistence type="predicted"/>
<dbReference type="PROSITE" id="PS51684">
    <property type="entry name" value="SAM_MT_TRM5_TYW2"/>
    <property type="match status" value="1"/>
</dbReference>
<reference evidence="11" key="2">
    <citation type="submission" date="2025-09" db="UniProtKB">
        <authorList>
            <consortium name="Ensembl"/>
        </authorList>
    </citation>
    <scope>IDENTIFICATION</scope>
</reference>
<protein>
    <recommendedName>
        <fullName evidence="3">tRNA wybutosine-synthesizing protein 2 homolog</fullName>
        <ecNumber evidence="2">2.5.1.114</ecNumber>
    </recommendedName>
    <alternativeName>
        <fullName evidence="7">tRNA(Phe) (4-demethylwyosine(37)-C(7)) aminocarboxypropyltransferase</fullName>
    </alternativeName>
</protein>
<dbReference type="Gene3D" id="3.30.300.110">
    <property type="entry name" value="Met-10+ protein-like domains"/>
    <property type="match status" value="1"/>
</dbReference>
<evidence type="ECO:0000256" key="3">
    <source>
        <dbReference type="ARBA" id="ARBA00017179"/>
    </source>
</evidence>
<comment type="catalytic activity">
    <reaction evidence="9">
        <text>4-demethylwyosine(37) in tRNA(Phe) + S-adenosyl-L-methionine = 4-demethyl-7-[(3S)-3-amino-3-carboxypropyl]wyosine(37) in tRNA(Phe) + S-methyl-5'-thioadenosine + H(+)</text>
        <dbReference type="Rhea" id="RHEA:36355"/>
        <dbReference type="Rhea" id="RHEA-COMP:10164"/>
        <dbReference type="Rhea" id="RHEA-COMP:10378"/>
        <dbReference type="ChEBI" id="CHEBI:15378"/>
        <dbReference type="ChEBI" id="CHEBI:17509"/>
        <dbReference type="ChEBI" id="CHEBI:59789"/>
        <dbReference type="ChEBI" id="CHEBI:64315"/>
        <dbReference type="ChEBI" id="CHEBI:73550"/>
        <dbReference type="EC" id="2.5.1.114"/>
    </reaction>
</comment>
<dbReference type="GO" id="GO:0102522">
    <property type="term" value="F:tRNA 4-demethylwyosine alpha-amino-alpha-carboxypropyltransferase activity"/>
    <property type="evidence" value="ECO:0007669"/>
    <property type="project" value="UniProtKB-EC"/>
</dbReference>
<evidence type="ECO:0000256" key="7">
    <source>
        <dbReference type="ARBA" id="ARBA00031315"/>
    </source>
</evidence>
<evidence type="ECO:0000256" key="1">
    <source>
        <dbReference type="ARBA" id="ARBA00004797"/>
    </source>
</evidence>
<dbReference type="FunFam" id="3.30.300.110:FF:000002">
    <property type="entry name" value="tRNA wybutosine-synthesizing protein 2 homolog"/>
    <property type="match status" value="1"/>
</dbReference>
<dbReference type="FunFam" id="3.40.50.150:FF:000201">
    <property type="entry name" value="tRNA wybutosine-synthesizing protein 2 homolog"/>
    <property type="match status" value="1"/>
</dbReference>
<dbReference type="Proteomes" id="UP000694569">
    <property type="component" value="Unplaced"/>
</dbReference>
<keyword evidence="5" id="KW-0949">S-adenosyl-L-methionine</keyword>
<dbReference type="OrthoDB" id="408788at2759"/>
<dbReference type="GO" id="GO:0031591">
    <property type="term" value="P:wybutosine biosynthetic process"/>
    <property type="evidence" value="ECO:0007669"/>
    <property type="project" value="TreeGrafter"/>
</dbReference>
<dbReference type="PANTHER" id="PTHR23245:SF25">
    <property type="entry name" value="TRNA WYBUTOSINE-SYNTHESIZING PROTEIN 2 HOMOLOG"/>
    <property type="match status" value="1"/>
</dbReference>
<dbReference type="Pfam" id="PF02475">
    <property type="entry name" value="TRM5-TYW2_MTfase"/>
    <property type="match status" value="1"/>
</dbReference>
<dbReference type="CDD" id="cd02440">
    <property type="entry name" value="AdoMet_MTases"/>
    <property type="match status" value="1"/>
</dbReference>
<dbReference type="InterPro" id="IPR056744">
    <property type="entry name" value="TRM5/TYW2-like_N"/>
</dbReference>
<dbReference type="Gene3D" id="3.40.50.150">
    <property type="entry name" value="Vaccinia Virus protein VP39"/>
    <property type="match status" value="1"/>
</dbReference>
<keyword evidence="4" id="KW-0808">Transferase</keyword>
<evidence type="ECO:0000256" key="9">
    <source>
        <dbReference type="ARBA" id="ARBA00049400"/>
    </source>
</evidence>
<dbReference type="InterPro" id="IPR029063">
    <property type="entry name" value="SAM-dependent_MTases_sf"/>
</dbReference>
<evidence type="ECO:0000256" key="2">
    <source>
        <dbReference type="ARBA" id="ARBA00012265"/>
    </source>
</evidence>
<evidence type="ECO:0000256" key="4">
    <source>
        <dbReference type="ARBA" id="ARBA00022679"/>
    </source>
</evidence>
<dbReference type="InterPro" id="IPR056743">
    <property type="entry name" value="TRM5-TYW2-like_MTfase"/>
</dbReference>
<dbReference type="GO" id="GO:0005737">
    <property type="term" value="C:cytoplasm"/>
    <property type="evidence" value="ECO:0007669"/>
    <property type="project" value="TreeGrafter"/>
</dbReference>
<evidence type="ECO:0000256" key="6">
    <source>
        <dbReference type="ARBA" id="ARBA00022694"/>
    </source>
</evidence>
<evidence type="ECO:0000256" key="5">
    <source>
        <dbReference type="ARBA" id="ARBA00022691"/>
    </source>
</evidence>
<sequence length="420" mass="47115">MDLESEDGPAGIPALLTESAFAQRYREHLEKLGIFDKRYRAHKLSDCTVAIPVLQEKLTFSTLEELKTLVAPGSSCRETQIKNPVLSKRARIQSPAQKLRMDLYEMLEARGVTWTRDLERDLPHSWLRHGDLIVFSENCFSDPLWKQLGPDLWASVASLLGVKRLAKEGCILHDGVRSPTVTLLLGDNGWVEHIDNGIRYAFDVTKSMFSAGNISEKQRVASLCCSGEVIVDLYAGIGYFTLPYLVHAGAAFVHACEWNPNAVIALRQNLELNGVSEKCHIHEGDNRQLMLQDVSDRVNLGLIPTSEPGYPVACKVLKKKTGGIMHIHHNVESFGDISRLNTDETKEDFTKCKKMAWKKWAETAEAQIHAILVNISGNAWKTKILRLDKVKSYAPHVEHVVLDLDCRPLHDSLSYVNKTV</sequence>
<evidence type="ECO:0000313" key="11">
    <source>
        <dbReference type="Ensembl" id="ENSLLEP00000023111.1"/>
    </source>
</evidence>